<gene>
    <name evidence="9" type="ORF">SAMN02745728_01489</name>
</gene>
<evidence type="ECO:0000256" key="2">
    <source>
        <dbReference type="ARBA" id="ARBA00022485"/>
    </source>
</evidence>
<feature type="transmembrane region" description="Helical" evidence="7">
    <location>
        <begin position="118"/>
        <end position="138"/>
    </location>
</feature>
<keyword evidence="7" id="KW-0812">Transmembrane</keyword>
<evidence type="ECO:0000256" key="1">
    <source>
        <dbReference type="ARBA" id="ARBA00022448"/>
    </source>
</evidence>
<dbReference type="PROSITE" id="PS51379">
    <property type="entry name" value="4FE4S_FER_2"/>
    <property type="match status" value="2"/>
</dbReference>
<evidence type="ECO:0000313" key="10">
    <source>
        <dbReference type="Proteomes" id="UP000186469"/>
    </source>
</evidence>
<keyword evidence="6" id="KW-0411">Iron-sulfur</keyword>
<dbReference type="STRING" id="1121455.SAMN02745728_01489"/>
<dbReference type="PANTHER" id="PTHR30176:SF3">
    <property type="entry name" value="FERREDOXIN-TYPE PROTEIN NAPH"/>
    <property type="match status" value="1"/>
</dbReference>
<dbReference type="Pfam" id="PF13237">
    <property type="entry name" value="Fer4_10"/>
    <property type="match status" value="1"/>
</dbReference>
<keyword evidence="7" id="KW-1133">Transmembrane helix</keyword>
<dbReference type="InterPro" id="IPR051684">
    <property type="entry name" value="Electron_Trans/Redox"/>
</dbReference>
<protein>
    <submittedName>
        <fullName evidence="9">4Fe-4S binding domain-containing protein</fullName>
    </submittedName>
</protein>
<feature type="domain" description="4Fe-4S ferredoxin-type" evidence="8">
    <location>
        <begin position="161"/>
        <end position="190"/>
    </location>
</feature>
<feature type="transmembrane region" description="Helical" evidence="7">
    <location>
        <begin position="88"/>
        <end position="106"/>
    </location>
</feature>
<evidence type="ECO:0000256" key="7">
    <source>
        <dbReference type="SAM" id="Phobius"/>
    </source>
</evidence>
<dbReference type="OrthoDB" id="9784262at2"/>
<keyword evidence="10" id="KW-1185">Reference proteome</keyword>
<feature type="domain" description="4Fe-4S ferredoxin-type" evidence="8">
    <location>
        <begin position="195"/>
        <end position="224"/>
    </location>
</feature>
<dbReference type="Pfam" id="PF12801">
    <property type="entry name" value="Fer4_5"/>
    <property type="match status" value="2"/>
</dbReference>
<dbReference type="GO" id="GO:0005886">
    <property type="term" value="C:plasma membrane"/>
    <property type="evidence" value="ECO:0007669"/>
    <property type="project" value="TreeGrafter"/>
</dbReference>
<keyword evidence="5" id="KW-0408">Iron</keyword>
<dbReference type="GO" id="GO:0051539">
    <property type="term" value="F:4 iron, 4 sulfur cluster binding"/>
    <property type="evidence" value="ECO:0007669"/>
    <property type="project" value="UniProtKB-KW"/>
</dbReference>
<accession>A0A1M7T2T9</accession>
<keyword evidence="1" id="KW-0813">Transport</keyword>
<dbReference type="RefSeq" id="WP_084650640.1">
    <property type="nucleotide sequence ID" value="NZ_FRDI01000006.1"/>
</dbReference>
<proteinExistence type="predicted"/>
<feature type="transmembrane region" description="Helical" evidence="7">
    <location>
        <begin position="36"/>
        <end position="58"/>
    </location>
</feature>
<sequence>MKHLYSTMKARHRLQWLYASVTIIILALGWKFPILGYLVLVAITGGIISGFIAGRWFCGNLCPRGGFLERIISLYSPNKPVPLWFKSTKVRIGVIIFLFFMIGLNGSRDPLNWEHWGYVFWLICFVTTVFGAIVAFFWNARAWCCICPTGTIQSFLGGDKYHLEVDKDVCISCKKCEKACPMHLSIIQGKTKNSLPHTLFSKDCLRCSECEAICPVQTLHFEKGKLKIKENTNIETKPKN</sequence>
<dbReference type="PANTHER" id="PTHR30176">
    <property type="entry name" value="FERREDOXIN-TYPE PROTEIN NAPH"/>
    <property type="match status" value="1"/>
</dbReference>
<dbReference type="Gene3D" id="3.30.70.20">
    <property type="match status" value="1"/>
</dbReference>
<dbReference type="EMBL" id="FRDI01000006">
    <property type="protein sequence ID" value="SHN65070.1"/>
    <property type="molecule type" value="Genomic_DNA"/>
</dbReference>
<dbReference type="PROSITE" id="PS00198">
    <property type="entry name" value="4FE4S_FER_1"/>
    <property type="match status" value="1"/>
</dbReference>
<evidence type="ECO:0000256" key="3">
    <source>
        <dbReference type="ARBA" id="ARBA00022723"/>
    </source>
</evidence>
<reference evidence="9 10" key="1">
    <citation type="submission" date="2016-12" db="EMBL/GenBank/DDBJ databases">
        <authorList>
            <person name="Song W.-J."/>
            <person name="Kurnit D.M."/>
        </authorList>
    </citation>
    <scope>NUCLEOTIDE SEQUENCE [LARGE SCALE GENOMIC DNA]</scope>
    <source>
        <strain evidence="9 10">DSM 11393</strain>
    </source>
</reference>
<keyword evidence="2" id="KW-0004">4Fe-4S</keyword>
<evidence type="ECO:0000256" key="6">
    <source>
        <dbReference type="ARBA" id="ARBA00023014"/>
    </source>
</evidence>
<dbReference type="GO" id="GO:0046872">
    <property type="term" value="F:metal ion binding"/>
    <property type="evidence" value="ECO:0007669"/>
    <property type="project" value="UniProtKB-KW"/>
</dbReference>
<keyword evidence="4" id="KW-0249">Electron transport</keyword>
<evidence type="ECO:0000256" key="4">
    <source>
        <dbReference type="ARBA" id="ARBA00022982"/>
    </source>
</evidence>
<evidence type="ECO:0000259" key="8">
    <source>
        <dbReference type="PROSITE" id="PS51379"/>
    </source>
</evidence>
<dbReference type="Proteomes" id="UP000186469">
    <property type="component" value="Unassembled WGS sequence"/>
</dbReference>
<organism evidence="9 10">
    <name type="scientific">Desulfovibrio litoralis DSM 11393</name>
    <dbReference type="NCBI Taxonomy" id="1121455"/>
    <lineage>
        <taxon>Bacteria</taxon>
        <taxon>Pseudomonadati</taxon>
        <taxon>Thermodesulfobacteriota</taxon>
        <taxon>Desulfovibrionia</taxon>
        <taxon>Desulfovibrionales</taxon>
        <taxon>Desulfovibrionaceae</taxon>
        <taxon>Desulfovibrio</taxon>
    </lineage>
</organism>
<dbReference type="InterPro" id="IPR017900">
    <property type="entry name" value="4Fe4S_Fe_S_CS"/>
</dbReference>
<feature type="transmembrane region" description="Helical" evidence="7">
    <location>
        <begin position="12"/>
        <end position="30"/>
    </location>
</feature>
<evidence type="ECO:0000256" key="5">
    <source>
        <dbReference type="ARBA" id="ARBA00023004"/>
    </source>
</evidence>
<dbReference type="AlphaFoldDB" id="A0A1M7T2T9"/>
<evidence type="ECO:0000313" key="9">
    <source>
        <dbReference type="EMBL" id="SHN65070.1"/>
    </source>
</evidence>
<keyword evidence="3" id="KW-0479">Metal-binding</keyword>
<name>A0A1M7T2T9_9BACT</name>
<dbReference type="SUPFAM" id="SSF54862">
    <property type="entry name" value="4Fe-4S ferredoxins"/>
    <property type="match status" value="1"/>
</dbReference>
<dbReference type="InterPro" id="IPR017896">
    <property type="entry name" value="4Fe4S_Fe-S-bd"/>
</dbReference>
<keyword evidence="7" id="KW-0472">Membrane</keyword>